<evidence type="ECO:0000256" key="4">
    <source>
        <dbReference type="ARBA" id="ARBA00023136"/>
    </source>
</evidence>
<dbReference type="InterPro" id="IPR003807">
    <property type="entry name" value="DUF202"/>
</dbReference>
<evidence type="ECO:0000259" key="7">
    <source>
        <dbReference type="Pfam" id="PF02656"/>
    </source>
</evidence>
<name>A0A074S8E0_9AGAM</name>
<dbReference type="OrthoDB" id="2243669at2759"/>
<proteinExistence type="predicted"/>
<protein>
    <submittedName>
        <fullName evidence="8">Putative vacuolar transporter chaperone</fullName>
    </submittedName>
</protein>
<dbReference type="HOGENOM" id="CLU_079971_0_0_1"/>
<dbReference type="InterPro" id="IPR051572">
    <property type="entry name" value="VTC_Complex_Subunit"/>
</dbReference>
<dbReference type="PANTHER" id="PTHR46140:SF2">
    <property type="entry name" value="VACUOLAR TRANSPORTER CHAPERONE 3 COMPLEX SUBUNIT 3-RELATED"/>
    <property type="match status" value="1"/>
</dbReference>
<dbReference type="STRING" id="1423351.A0A074S8E0"/>
<feature type="transmembrane region" description="Helical" evidence="6">
    <location>
        <begin position="131"/>
        <end position="149"/>
    </location>
</feature>
<dbReference type="GO" id="GO:0000329">
    <property type="term" value="C:fungal-type vacuole membrane"/>
    <property type="evidence" value="ECO:0007669"/>
    <property type="project" value="TreeGrafter"/>
</dbReference>
<evidence type="ECO:0000313" key="8">
    <source>
        <dbReference type="EMBL" id="KEP53875.1"/>
    </source>
</evidence>
<dbReference type="PANTHER" id="PTHR46140">
    <property type="entry name" value="VACUOLAR TRANSPORTER CHAPERONE 1-RELATED"/>
    <property type="match status" value="1"/>
</dbReference>
<feature type="compositionally biased region" description="Low complexity" evidence="5">
    <location>
        <begin position="1"/>
        <end position="21"/>
    </location>
</feature>
<evidence type="ECO:0000256" key="3">
    <source>
        <dbReference type="ARBA" id="ARBA00022989"/>
    </source>
</evidence>
<evidence type="ECO:0000256" key="2">
    <source>
        <dbReference type="ARBA" id="ARBA00022692"/>
    </source>
</evidence>
<dbReference type="Proteomes" id="UP000027456">
    <property type="component" value="Unassembled WGS sequence"/>
</dbReference>
<evidence type="ECO:0000256" key="1">
    <source>
        <dbReference type="ARBA" id="ARBA00004127"/>
    </source>
</evidence>
<keyword evidence="2 6" id="KW-0812">Transmembrane</keyword>
<gene>
    <name evidence="8" type="ORF">V565_024710</name>
</gene>
<dbReference type="AlphaFoldDB" id="A0A074S8E0"/>
<keyword evidence="4 6" id="KW-0472">Membrane</keyword>
<evidence type="ECO:0000256" key="5">
    <source>
        <dbReference type="SAM" id="MobiDB-lite"/>
    </source>
</evidence>
<dbReference type="EMBL" id="AZST01000045">
    <property type="protein sequence ID" value="KEP53875.1"/>
    <property type="molecule type" value="Genomic_DNA"/>
</dbReference>
<dbReference type="GO" id="GO:0033254">
    <property type="term" value="C:vacuolar transporter chaperone complex"/>
    <property type="evidence" value="ECO:0007669"/>
    <property type="project" value="TreeGrafter"/>
</dbReference>
<evidence type="ECO:0000256" key="6">
    <source>
        <dbReference type="SAM" id="Phobius"/>
    </source>
</evidence>
<accession>A0A074S8E0</accession>
<dbReference type="Pfam" id="PF02656">
    <property type="entry name" value="DUF202"/>
    <property type="match status" value="1"/>
</dbReference>
<organism evidence="8 9">
    <name type="scientific">Rhizoctonia solani 123E</name>
    <dbReference type="NCBI Taxonomy" id="1423351"/>
    <lineage>
        <taxon>Eukaryota</taxon>
        <taxon>Fungi</taxon>
        <taxon>Dikarya</taxon>
        <taxon>Basidiomycota</taxon>
        <taxon>Agaricomycotina</taxon>
        <taxon>Agaricomycetes</taxon>
        <taxon>Cantharellales</taxon>
        <taxon>Ceratobasidiaceae</taxon>
        <taxon>Rhizoctonia</taxon>
    </lineage>
</organism>
<dbReference type="GO" id="GO:0012505">
    <property type="term" value="C:endomembrane system"/>
    <property type="evidence" value="ECO:0007669"/>
    <property type="project" value="UniProtKB-SubCell"/>
</dbReference>
<feature type="region of interest" description="Disordered" evidence="5">
    <location>
        <begin position="1"/>
        <end position="37"/>
    </location>
</feature>
<comment type="caution">
    <text evidence="8">The sequence shown here is derived from an EMBL/GenBank/DDBJ whole genome shotgun (WGS) entry which is preliminary data.</text>
</comment>
<comment type="subcellular location">
    <subcellularLocation>
        <location evidence="1">Endomembrane system</location>
        <topology evidence="1">Multi-pass membrane protein</topology>
    </subcellularLocation>
</comment>
<keyword evidence="3 6" id="KW-1133">Transmembrane helix</keyword>
<feature type="transmembrane region" description="Helical" evidence="6">
    <location>
        <begin position="155"/>
        <end position="177"/>
    </location>
</feature>
<keyword evidence="9" id="KW-1185">Reference proteome</keyword>
<reference evidence="8 9" key="1">
    <citation type="submission" date="2013-12" db="EMBL/GenBank/DDBJ databases">
        <authorList>
            <person name="Cubeta M."/>
            <person name="Pakala S."/>
            <person name="Fedorova N."/>
            <person name="Thomas E."/>
            <person name="Dean R."/>
            <person name="Jabaji S."/>
            <person name="Neate S."/>
            <person name="Toda T."/>
            <person name="Tavantzis S."/>
            <person name="Vilgalys R."/>
            <person name="Bharathan N."/>
            <person name="Pakala S."/>
            <person name="Losada L.S."/>
            <person name="Zafar N."/>
            <person name="Nierman W."/>
        </authorList>
    </citation>
    <scope>NUCLEOTIDE SEQUENCE [LARGE SCALE GENOMIC DNA]</scope>
    <source>
        <strain evidence="8 9">123E</strain>
    </source>
</reference>
<feature type="transmembrane region" description="Helical" evidence="6">
    <location>
        <begin position="197"/>
        <end position="217"/>
    </location>
</feature>
<evidence type="ECO:0000313" key="9">
    <source>
        <dbReference type="Proteomes" id="UP000027456"/>
    </source>
</evidence>
<sequence>MSSQAPKVTVTQPTPQTEPAQLNMPESSGAAQGQEEDGSLFKRSVHVVSDLFSPFSSTALASLPRNPVGFRARSTRIDRIPDSNVSGDVPNYQSVAAGGSGQGRVRVRVPKKIATPIKVETKVWLANERTWVSYLNMGVLLSTLSLALFNASNDAISLIFAYIYAAISIAVMVYGYVIYQRRITRIRKRDPGHFDQIVGPVLISAALFFAVLSNFIVRVREWHH</sequence>
<feature type="domain" description="DUF202" evidence="7">
    <location>
        <begin position="122"/>
        <end position="184"/>
    </location>
</feature>